<accession>A0A0F9SEW4</accession>
<evidence type="ECO:0000313" key="1">
    <source>
        <dbReference type="EMBL" id="KKN27928.1"/>
    </source>
</evidence>
<dbReference type="InterPro" id="IPR046075">
    <property type="entry name" value="DUF6093"/>
</dbReference>
<reference evidence="1" key="1">
    <citation type="journal article" date="2015" name="Nature">
        <title>Complex archaea that bridge the gap between prokaryotes and eukaryotes.</title>
        <authorList>
            <person name="Spang A."/>
            <person name="Saw J.H."/>
            <person name="Jorgensen S.L."/>
            <person name="Zaremba-Niedzwiedzka K."/>
            <person name="Martijn J."/>
            <person name="Lind A.E."/>
            <person name="van Eijk R."/>
            <person name="Schleper C."/>
            <person name="Guy L."/>
            <person name="Ettema T.J."/>
        </authorList>
    </citation>
    <scope>NUCLEOTIDE SEQUENCE</scope>
</reference>
<gene>
    <name evidence="1" type="ORF">LCGC14_0859530</name>
</gene>
<dbReference type="Pfam" id="PF19586">
    <property type="entry name" value="DUF6093"/>
    <property type="match status" value="1"/>
</dbReference>
<organism evidence="1">
    <name type="scientific">marine sediment metagenome</name>
    <dbReference type="NCBI Taxonomy" id="412755"/>
    <lineage>
        <taxon>unclassified sequences</taxon>
        <taxon>metagenomes</taxon>
        <taxon>ecological metagenomes</taxon>
    </lineage>
</organism>
<proteinExistence type="predicted"/>
<comment type="caution">
    <text evidence="1">The sequence shown here is derived from an EMBL/GenBank/DDBJ whole genome shotgun (WGS) entry which is preliminary data.</text>
</comment>
<name>A0A0F9SEW4_9ZZZZ</name>
<dbReference type="EMBL" id="LAZR01002604">
    <property type="protein sequence ID" value="KKN27928.1"/>
    <property type="molecule type" value="Genomic_DNA"/>
</dbReference>
<protein>
    <submittedName>
        <fullName evidence="1">Uncharacterized protein</fullName>
    </submittedName>
</protein>
<dbReference type="AlphaFoldDB" id="A0A0F9SEW4"/>
<sequence length="144" mass="16105">MLRLMTTPSDYIATLRAQWAARFIDTVTFVRATGRGTLNASTLLYTGDTETEIYSGVALIRPVKTTDDEDFGQQETTLVELDVFMPYDAGDFQPEDLGTIDTATHDTDLVGKTMRVIEIEYDSYLTRTRVRCRLDIGAGFVDTS</sequence>